<evidence type="ECO:0000256" key="1">
    <source>
        <dbReference type="SAM" id="MobiDB-lite"/>
    </source>
</evidence>
<reference evidence="2 3" key="1">
    <citation type="submission" date="2015-01" db="EMBL/GenBank/DDBJ databases">
        <title>Evolution of Trichinella species and genotypes.</title>
        <authorList>
            <person name="Korhonen P.K."/>
            <person name="Edoardo P."/>
            <person name="Giuseppe L.R."/>
            <person name="Gasser R.B."/>
        </authorList>
    </citation>
    <scope>NUCLEOTIDE SEQUENCE [LARGE SCALE GENOMIC DNA]</scope>
    <source>
        <strain evidence="2">ISS470</strain>
    </source>
</reference>
<gene>
    <name evidence="2" type="ORF">T4D_13281</name>
</gene>
<feature type="region of interest" description="Disordered" evidence="1">
    <location>
        <begin position="58"/>
        <end position="79"/>
    </location>
</feature>
<dbReference type="OrthoDB" id="10451318at2759"/>
<proteinExistence type="predicted"/>
<dbReference type="Proteomes" id="UP000054995">
    <property type="component" value="Unassembled WGS sequence"/>
</dbReference>
<dbReference type="EMBL" id="JYDT01000060">
    <property type="protein sequence ID" value="KRY87190.1"/>
    <property type="molecule type" value="Genomic_DNA"/>
</dbReference>
<accession>A0A0V1FMF0</accession>
<evidence type="ECO:0000313" key="3">
    <source>
        <dbReference type="Proteomes" id="UP000054995"/>
    </source>
</evidence>
<keyword evidence="3" id="KW-1185">Reference proteome</keyword>
<evidence type="ECO:0000313" key="2">
    <source>
        <dbReference type="EMBL" id="KRY87190.1"/>
    </source>
</evidence>
<protein>
    <submittedName>
        <fullName evidence="2">Uncharacterized protein</fullName>
    </submittedName>
</protein>
<dbReference type="AlphaFoldDB" id="A0A0V1FMF0"/>
<name>A0A0V1FMF0_TRIPS</name>
<comment type="caution">
    <text evidence="2">The sequence shown here is derived from an EMBL/GenBank/DDBJ whole genome shotgun (WGS) entry which is preliminary data.</text>
</comment>
<sequence length="154" mass="17925">MENDHQFVKNLPSMKKLFLRKVGITQQDALLMEGRMFEMYQIQESLLPLGMKTLSHSNNGEQWHSSKRSHAYRKPLSATPEKKLDLKQTPIDWRMVFPVSPRSALVSTLWEPAPRRHCGDSGYYRLWTKPVMGRLRTTIVLCCEQVATCRLCFN</sequence>
<organism evidence="2 3">
    <name type="scientific">Trichinella pseudospiralis</name>
    <name type="common">Parasitic roundworm</name>
    <dbReference type="NCBI Taxonomy" id="6337"/>
    <lineage>
        <taxon>Eukaryota</taxon>
        <taxon>Metazoa</taxon>
        <taxon>Ecdysozoa</taxon>
        <taxon>Nematoda</taxon>
        <taxon>Enoplea</taxon>
        <taxon>Dorylaimia</taxon>
        <taxon>Trichinellida</taxon>
        <taxon>Trichinellidae</taxon>
        <taxon>Trichinella</taxon>
    </lineage>
</organism>